<dbReference type="Proteomes" id="UP000278807">
    <property type="component" value="Unassembled WGS sequence"/>
</dbReference>
<dbReference type="SMART" id="SM00487">
    <property type="entry name" value="DEXDc"/>
    <property type="match status" value="1"/>
</dbReference>
<proteinExistence type="predicted"/>
<feature type="domain" description="Helicase ATP-binding" evidence="1">
    <location>
        <begin position="24"/>
        <end position="230"/>
    </location>
</feature>
<accession>A0A0R3TY58</accession>
<dbReference type="GO" id="GO:0005737">
    <property type="term" value="C:cytoplasm"/>
    <property type="evidence" value="ECO:0007669"/>
    <property type="project" value="TreeGrafter"/>
</dbReference>
<dbReference type="PANTHER" id="PTHR14074">
    <property type="entry name" value="HELICASE WITH DEATH DOMAIN-RELATED"/>
    <property type="match status" value="1"/>
</dbReference>
<dbReference type="PANTHER" id="PTHR14074:SF16">
    <property type="entry name" value="ANTIVIRAL INNATE IMMUNE RESPONSE RECEPTOR RIG-I"/>
    <property type="match status" value="1"/>
</dbReference>
<dbReference type="SUPFAM" id="SSF52540">
    <property type="entry name" value="P-loop containing nucleoside triphosphate hydrolases"/>
    <property type="match status" value="1"/>
</dbReference>
<reference evidence="2 3" key="2">
    <citation type="submission" date="2018-11" db="EMBL/GenBank/DDBJ databases">
        <authorList>
            <consortium name="Pathogen Informatics"/>
        </authorList>
    </citation>
    <scope>NUCLEOTIDE SEQUENCE [LARGE SCALE GENOMIC DNA]</scope>
</reference>
<dbReference type="PROSITE" id="PS51192">
    <property type="entry name" value="HELICASE_ATP_BIND_1"/>
    <property type="match status" value="1"/>
</dbReference>
<dbReference type="InterPro" id="IPR051363">
    <property type="entry name" value="RLR_Helicase"/>
</dbReference>
<keyword evidence="3" id="KW-1185">Reference proteome</keyword>
<dbReference type="AlphaFoldDB" id="A0A0R3TY58"/>
<protein>
    <submittedName>
        <fullName evidence="4">Helicase ATP-binding domain-containing protein</fullName>
    </submittedName>
</protein>
<dbReference type="InterPro" id="IPR011545">
    <property type="entry name" value="DEAD/DEAH_box_helicase_dom"/>
</dbReference>
<organism evidence="4">
    <name type="scientific">Rodentolepis nana</name>
    <name type="common">Dwarf tapeworm</name>
    <name type="synonym">Hymenolepis nana</name>
    <dbReference type="NCBI Taxonomy" id="102285"/>
    <lineage>
        <taxon>Eukaryota</taxon>
        <taxon>Metazoa</taxon>
        <taxon>Spiralia</taxon>
        <taxon>Lophotrochozoa</taxon>
        <taxon>Platyhelminthes</taxon>
        <taxon>Cestoda</taxon>
        <taxon>Eucestoda</taxon>
        <taxon>Cyclophyllidea</taxon>
        <taxon>Hymenolepididae</taxon>
        <taxon>Rodentolepis</taxon>
    </lineage>
</organism>
<dbReference type="Pfam" id="PF00270">
    <property type="entry name" value="DEAD"/>
    <property type="match status" value="1"/>
</dbReference>
<dbReference type="GO" id="GO:0003676">
    <property type="term" value="F:nucleic acid binding"/>
    <property type="evidence" value="ECO:0007669"/>
    <property type="project" value="InterPro"/>
</dbReference>
<dbReference type="Gene3D" id="3.40.50.300">
    <property type="entry name" value="P-loop containing nucleotide triphosphate hydrolases"/>
    <property type="match status" value="1"/>
</dbReference>
<dbReference type="OrthoDB" id="6267905at2759"/>
<evidence type="ECO:0000313" key="2">
    <source>
        <dbReference type="EMBL" id="VDO14086.1"/>
    </source>
</evidence>
<evidence type="ECO:0000259" key="1">
    <source>
        <dbReference type="PROSITE" id="PS51192"/>
    </source>
</evidence>
<dbReference type="GO" id="GO:0005524">
    <property type="term" value="F:ATP binding"/>
    <property type="evidence" value="ECO:0007669"/>
    <property type="project" value="InterPro"/>
</dbReference>
<name>A0A0R3TY58_RODNA</name>
<dbReference type="InterPro" id="IPR014001">
    <property type="entry name" value="Helicase_ATP-bd"/>
</dbReference>
<sequence>MRRVEIAAKKPRHALQARPYQVEIAKIAQKESIIAKLNTGLGKTFIAVMVIKHHLPETFKSVSEGGRRVLFVVKTGNSGFYRVLVALVHLVYQQAEFLRSQLPLNPNDIGIFHGQVSPTVWIDEWTKSVWQGQLEKHRVLVMTAGVLRDILNHGKLSLRNICLLIFDECHHADPDSKSDYTDICQHLHSFPRGRWLPDYSRGPKVLGLSASLVNNTKVGENLDTKIRRLEQLMRARVVTSTDSSINDVTGIRQCIPIRYQLGGSSILPGQRYHEFVQKLQNGIKTLERLLPSLSVRDDYIDLEALLDSNKQIRKEVFLSIMELHEFSPKKLKRLLMQCLRVTEEFGVFCGAHACEQTEKALQTLLQCGSSSRVNNPECIRVIQACLKAISEALEVFKSIRQASVRKLGLPPQNDPNNSLWDYAAPAVTPYLPGWYSFPSPRG</sequence>
<dbReference type="STRING" id="102285.A0A0R3TY58"/>
<evidence type="ECO:0000313" key="3">
    <source>
        <dbReference type="Proteomes" id="UP000278807"/>
    </source>
</evidence>
<reference evidence="4" key="1">
    <citation type="submission" date="2017-02" db="UniProtKB">
        <authorList>
            <consortium name="WormBaseParasite"/>
        </authorList>
    </citation>
    <scope>IDENTIFICATION</scope>
</reference>
<dbReference type="InterPro" id="IPR027417">
    <property type="entry name" value="P-loop_NTPase"/>
</dbReference>
<dbReference type="EMBL" id="UZAE01014652">
    <property type="protein sequence ID" value="VDO14086.1"/>
    <property type="molecule type" value="Genomic_DNA"/>
</dbReference>
<evidence type="ECO:0000313" key="4">
    <source>
        <dbReference type="WBParaSite" id="HNAJ_0001280501-mRNA-1"/>
    </source>
</evidence>
<gene>
    <name evidence="2" type="ORF">HNAJ_LOCUS12781</name>
</gene>
<dbReference type="WBParaSite" id="HNAJ_0001280501-mRNA-1">
    <property type="protein sequence ID" value="HNAJ_0001280501-mRNA-1"/>
    <property type="gene ID" value="HNAJ_0001280501"/>
</dbReference>